<gene>
    <name evidence="2" type="ORF">EHQ17_14960</name>
</gene>
<dbReference type="EMBL" id="RQFA01000066">
    <property type="protein sequence ID" value="TGK31014.1"/>
    <property type="molecule type" value="Genomic_DNA"/>
</dbReference>
<protein>
    <submittedName>
        <fullName evidence="2">GNAT family N-acetyltransferase</fullName>
    </submittedName>
</protein>
<dbReference type="Proteomes" id="UP000298277">
    <property type="component" value="Unassembled WGS sequence"/>
</dbReference>
<organism evidence="2 3">
    <name type="scientific">Leptospira gomenensis</name>
    <dbReference type="NCBI Taxonomy" id="2484974"/>
    <lineage>
        <taxon>Bacteria</taxon>
        <taxon>Pseudomonadati</taxon>
        <taxon>Spirochaetota</taxon>
        <taxon>Spirochaetia</taxon>
        <taxon>Leptospirales</taxon>
        <taxon>Leptospiraceae</taxon>
        <taxon>Leptospira</taxon>
    </lineage>
</organism>
<feature type="domain" description="N-acetyltransferase" evidence="1">
    <location>
        <begin position="1"/>
        <end position="206"/>
    </location>
</feature>
<sequence length="254" mass="29433">MEFRFSTFAEILAEGSFSPADLDLDVWPEFINRDPVGNKFYPWLLREFPDLHCVAVTSSNEVAGTGKIFPFFWNGIEADLPRGWDAAILQADEDRSENRICNAVSAWAVEILPKFRGVGLSSLLLEELKRNAARRGFRELFACVRPNEKWKFPFLSLQEYLTRKREDGYSSDPWIRVHEKVGGKFVRVEERSMYIAGTVEEWERWTGMKFPASGEYPISEGLVPVKIDREKNLGEYSEPNVWFRHSLDKKTNLR</sequence>
<dbReference type="SUPFAM" id="SSF55729">
    <property type="entry name" value="Acyl-CoA N-acyltransferases (Nat)"/>
    <property type="match status" value="1"/>
</dbReference>
<dbReference type="RefSeq" id="WP_135590576.1">
    <property type="nucleotide sequence ID" value="NZ_RQEZ01000048.1"/>
</dbReference>
<dbReference type="OrthoDB" id="342444at2"/>
<keyword evidence="3" id="KW-1185">Reference proteome</keyword>
<dbReference type="Gene3D" id="3.40.630.30">
    <property type="match status" value="1"/>
</dbReference>
<accession>A0A5F1Y7S5</accession>
<evidence type="ECO:0000313" key="2">
    <source>
        <dbReference type="EMBL" id="TGK31014.1"/>
    </source>
</evidence>
<keyword evidence="2" id="KW-0808">Transferase</keyword>
<dbReference type="InterPro" id="IPR016181">
    <property type="entry name" value="Acyl_CoA_acyltransferase"/>
</dbReference>
<evidence type="ECO:0000313" key="3">
    <source>
        <dbReference type="Proteomes" id="UP000298277"/>
    </source>
</evidence>
<dbReference type="PROSITE" id="PS51186">
    <property type="entry name" value="GNAT"/>
    <property type="match status" value="1"/>
</dbReference>
<name>A0A5F1Y7S5_9LEPT</name>
<dbReference type="GO" id="GO:0016747">
    <property type="term" value="F:acyltransferase activity, transferring groups other than amino-acyl groups"/>
    <property type="evidence" value="ECO:0007669"/>
    <property type="project" value="InterPro"/>
</dbReference>
<comment type="caution">
    <text evidence="2">The sequence shown here is derived from an EMBL/GenBank/DDBJ whole genome shotgun (WGS) entry which is preliminary data.</text>
</comment>
<evidence type="ECO:0000259" key="1">
    <source>
        <dbReference type="PROSITE" id="PS51186"/>
    </source>
</evidence>
<dbReference type="Pfam" id="PF00583">
    <property type="entry name" value="Acetyltransf_1"/>
    <property type="match status" value="1"/>
</dbReference>
<dbReference type="AlphaFoldDB" id="A0A5F1Y7S5"/>
<proteinExistence type="predicted"/>
<dbReference type="InterPro" id="IPR000182">
    <property type="entry name" value="GNAT_dom"/>
</dbReference>
<reference evidence="2" key="1">
    <citation type="journal article" date="2019" name="PLoS Negl. Trop. Dis.">
        <title>Revisiting the worldwide diversity of Leptospira species in the environment.</title>
        <authorList>
            <person name="Vincent A.T."/>
            <person name="Schiettekatte O."/>
            <person name="Bourhy P."/>
            <person name="Veyrier F.J."/>
            <person name="Picardeau M."/>
        </authorList>
    </citation>
    <scope>NUCLEOTIDE SEQUENCE [LARGE SCALE GENOMIC DNA]</scope>
    <source>
        <strain evidence="2">201800299</strain>
    </source>
</reference>